<keyword evidence="1" id="KW-0614">Plasmid</keyword>
<organism evidence="1 2">
    <name type="scientific">Azospirillum brasilense</name>
    <dbReference type="NCBI Taxonomy" id="192"/>
    <lineage>
        <taxon>Bacteria</taxon>
        <taxon>Pseudomonadati</taxon>
        <taxon>Pseudomonadota</taxon>
        <taxon>Alphaproteobacteria</taxon>
        <taxon>Rhodospirillales</taxon>
        <taxon>Azospirillaceae</taxon>
        <taxon>Azospirillum</taxon>
    </lineage>
</organism>
<accession>A0A4D8QKY1</accession>
<reference evidence="1 2" key="1">
    <citation type="submission" date="2018-09" db="EMBL/GenBank/DDBJ databases">
        <title>Whole genome based analysis of evolution and adaptive divergence in Indian and Brazilian strains of Azospirillum brasilense.</title>
        <authorList>
            <person name="Singh C."/>
            <person name="Tripathi A.K."/>
        </authorList>
    </citation>
    <scope>NUCLEOTIDE SEQUENCE [LARGE SCALE GENOMIC DNA]</scope>
    <source>
        <strain evidence="1 2">MTCC4036</strain>
        <plasmid evidence="1 2">p8</plasmid>
    </source>
</reference>
<evidence type="ECO:0000313" key="1">
    <source>
        <dbReference type="EMBL" id="QCO07509.1"/>
    </source>
</evidence>
<name>A0A4D8QKY1_AZOBR</name>
<dbReference type="AlphaFoldDB" id="A0A4D8QKY1"/>
<dbReference type="EMBL" id="CP032338">
    <property type="protein sequence ID" value="QCO07509.1"/>
    <property type="molecule type" value="Genomic_DNA"/>
</dbReference>
<dbReference type="Proteomes" id="UP000298596">
    <property type="component" value="Plasmid p8"/>
</dbReference>
<proteinExistence type="predicted"/>
<sequence length="71" mass="7509">MAGELGISLPLANKLLQGYAPACGCSRRCGALGRAFLRVVFVEAFAGEDARLAELEREVEELRASLTGARG</sequence>
<geneLocation type="plasmid" evidence="1 2">
    <name>p8</name>
</geneLocation>
<protein>
    <submittedName>
        <fullName evidence="1">Uncharacterized protein</fullName>
    </submittedName>
</protein>
<evidence type="ECO:0000313" key="2">
    <source>
        <dbReference type="Proteomes" id="UP000298596"/>
    </source>
</evidence>
<gene>
    <name evidence="1" type="ORF">D3867_37125</name>
</gene>